<sequence>MKLPTLPPILKLQVVLKTLAVQVCLFLGILVAVWGLQRAYSFIDATTFPEPMALPAAADSLPENEKGKILLDAITHQMRRELNSTFGWSINDIVFNRFILDNRAYRQYGVYHATRFLLDLYSSQIAKLGTSDRESEFLYKARINSFAIDPRSFMFPSAEGSYKKGLKLLEDYKKSLDNGTGVYNCRSDDLYASFVTVTGENLLGYALGLLQNAQNMSFYTLDNRIYEVQGIVLVLRDFINTLYVLYPEIKAKNNEGNMASAMSYLNRICEYDPLYITSSFNSGELVLSYLLFAKARLEDIRNSIRM</sequence>
<keyword evidence="1" id="KW-1133">Transmembrane helix</keyword>
<dbReference type="Pfam" id="PF10095">
    <property type="entry name" value="DUF2333"/>
    <property type="match status" value="1"/>
</dbReference>
<evidence type="ECO:0008006" key="4">
    <source>
        <dbReference type="Google" id="ProtNLM"/>
    </source>
</evidence>
<dbReference type="RefSeq" id="WP_072312127.1">
    <property type="nucleotide sequence ID" value="NZ_FPIW01000039.1"/>
</dbReference>
<dbReference type="InterPro" id="IPR016936">
    <property type="entry name" value="UCP029693"/>
</dbReference>
<evidence type="ECO:0000256" key="1">
    <source>
        <dbReference type="SAM" id="Phobius"/>
    </source>
</evidence>
<name>A0AA94HTW9_DESDE</name>
<keyword evidence="1" id="KW-0472">Membrane</keyword>
<accession>A0AA94HTW9</accession>
<gene>
    <name evidence="2" type="ORF">SAMN02910291_01999</name>
</gene>
<evidence type="ECO:0000313" key="3">
    <source>
        <dbReference type="Proteomes" id="UP000182680"/>
    </source>
</evidence>
<comment type="caution">
    <text evidence="2">The sequence shown here is derived from an EMBL/GenBank/DDBJ whole genome shotgun (WGS) entry which is preliminary data.</text>
</comment>
<dbReference type="AlphaFoldDB" id="A0AA94HTW9"/>
<organism evidence="2 3">
    <name type="scientific">Desulfovibrio desulfuricans</name>
    <dbReference type="NCBI Taxonomy" id="876"/>
    <lineage>
        <taxon>Bacteria</taxon>
        <taxon>Pseudomonadati</taxon>
        <taxon>Thermodesulfobacteriota</taxon>
        <taxon>Desulfovibrionia</taxon>
        <taxon>Desulfovibrionales</taxon>
        <taxon>Desulfovibrionaceae</taxon>
        <taxon>Desulfovibrio</taxon>
    </lineage>
</organism>
<protein>
    <recommendedName>
        <fullName evidence="4">DUF2333 family protein</fullName>
    </recommendedName>
</protein>
<evidence type="ECO:0000313" key="2">
    <source>
        <dbReference type="EMBL" id="SFW59288.1"/>
    </source>
</evidence>
<reference evidence="3" key="1">
    <citation type="submission" date="2016-11" db="EMBL/GenBank/DDBJ databases">
        <authorList>
            <person name="Jaros S."/>
            <person name="Januszkiewicz K."/>
            <person name="Wedrychowicz H."/>
        </authorList>
    </citation>
    <scope>NUCLEOTIDE SEQUENCE [LARGE SCALE GENOMIC DNA]</scope>
    <source>
        <strain evidence="3">DSM 7057</strain>
    </source>
</reference>
<dbReference type="EMBL" id="FPIW01000039">
    <property type="protein sequence ID" value="SFW59288.1"/>
    <property type="molecule type" value="Genomic_DNA"/>
</dbReference>
<dbReference type="Proteomes" id="UP000182680">
    <property type="component" value="Unassembled WGS sequence"/>
</dbReference>
<proteinExistence type="predicted"/>
<feature type="transmembrane region" description="Helical" evidence="1">
    <location>
        <begin position="12"/>
        <end position="36"/>
    </location>
</feature>
<keyword evidence="1" id="KW-0812">Transmembrane</keyword>